<dbReference type="Proteomes" id="UP000789759">
    <property type="component" value="Unassembled WGS sequence"/>
</dbReference>
<reference evidence="2" key="1">
    <citation type="submission" date="2021-06" db="EMBL/GenBank/DDBJ databases">
        <authorList>
            <person name="Kallberg Y."/>
            <person name="Tangrot J."/>
            <person name="Rosling A."/>
        </authorList>
    </citation>
    <scope>NUCLEOTIDE SEQUENCE</scope>
    <source>
        <strain evidence="2">FL966</strain>
    </source>
</reference>
<organism evidence="2 3">
    <name type="scientific">Cetraspora pellucida</name>
    <dbReference type="NCBI Taxonomy" id="1433469"/>
    <lineage>
        <taxon>Eukaryota</taxon>
        <taxon>Fungi</taxon>
        <taxon>Fungi incertae sedis</taxon>
        <taxon>Mucoromycota</taxon>
        <taxon>Glomeromycotina</taxon>
        <taxon>Glomeromycetes</taxon>
        <taxon>Diversisporales</taxon>
        <taxon>Gigasporaceae</taxon>
        <taxon>Cetraspora</taxon>
    </lineage>
</organism>
<protein>
    <submittedName>
        <fullName evidence="2">16108_t:CDS:1</fullName>
    </submittedName>
</protein>
<sequence>MSSLIPKRPKLLDIRVRKKNFNLSSKQEKTPIIEAKAASMSYSSNSKPNKSNNQNNKSWA</sequence>
<dbReference type="EMBL" id="CAJVQA010010092">
    <property type="protein sequence ID" value="CAG8692999.1"/>
    <property type="molecule type" value="Genomic_DNA"/>
</dbReference>
<feature type="region of interest" description="Disordered" evidence="1">
    <location>
        <begin position="38"/>
        <end position="60"/>
    </location>
</feature>
<evidence type="ECO:0000256" key="1">
    <source>
        <dbReference type="SAM" id="MobiDB-lite"/>
    </source>
</evidence>
<accession>A0A9N9ESP5</accession>
<keyword evidence="3" id="KW-1185">Reference proteome</keyword>
<name>A0A9N9ESP5_9GLOM</name>
<comment type="caution">
    <text evidence="2">The sequence shown here is derived from an EMBL/GenBank/DDBJ whole genome shotgun (WGS) entry which is preliminary data.</text>
</comment>
<feature type="non-terminal residue" evidence="2">
    <location>
        <position position="60"/>
    </location>
</feature>
<evidence type="ECO:0000313" key="3">
    <source>
        <dbReference type="Proteomes" id="UP000789759"/>
    </source>
</evidence>
<dbReference type="AlphaFoldDB" id="A0A9N9ESP5"/>
<gene>
    <name evidence="2" type="ORF">CPELLU_LOCUS11404</name>
</gene>
<evidence type="ECO:0000313" key="2">
    <source>
        <dbReference type="EMBL" id="CAG8692999.1"/>
    </source>
</evidence>
<proteinExistence type="predicted"/>